<dbReference type="SUPFAM" id="SSF53474">
    <property type="entry name" value="alpha/beta-Hydrolases"/>
    <property type="match status" value="1"/>
</dbReference>
<keyword evidence="2 3" id="KW-0378">Hydrolase</keyword>
<dbReference type="PANTHER" id="PTHR43918:SF4">
    <property type="entry name" value="CARBOXYLIC ESTER HYDROLASE"/>
    <property type="match status" value="1"/>
</dbReference>
<reference evidence="5 6" key="1">
    <citation type="submission" date="2020-05" db="EMBL/GenBank/DDBJ databases">
        <authorList>
            <person name="Khan S.A."/>
            <person name="Jeon C.O."/>
            <person name="Chun B.H."/>
        </authorList>
    </citation>
    <scope>NUCLEOTIDE SEQUENCE [LARGE SCALE GENOMIC DNA]</scope>
    <source>
        <strain evidence="5 6">B156</strain>
    </source>
</reference>
<evidence type="ECO:0000259" key="4">
    <source>
        <dbReference type="Pfam" id="PF00135"/>
    </source>
</evidence>
<reference evidence="5 6" key="2">
    <citation type="submission" date="2020-06" db="EMBL/GenBank/DDBJ databases">
        <title>Ramlibacter rhizophilus sp. nov., isolated from rhizosphere soil of national flower Mugunghwa from South Korea.</title>
        <authorList>
            <person name="Zheng-Fei Y."/>
            <person name="Huan T."/>
        </authorList>
    </citation>
    <scope>NUCLEOTIDE SEQUENCE [LARGE SCALE GENOMIC DNA]</scope>
    <source>
        <strain evidence="5 6">B156</strain>
    </source>
</reference>
<dbReference type="EMBL" id="JABFCS010000001">
    <property type="protein sequence ID" value="NNU43516.1"/>
    <property type="molecule type" value="Genomic_DNA"/>
</dbReference>
<dbReference type="InterPro" id="IPR050654">
    <property type="entry name" value="AChE-related_enzymes"/>
</dbReference>
<dbReference type="EC" id="3.1.1.-" evidence="3"/>
<protein>
    <recommendedName>
        <fullName evidence="3">Carboxylic ester hydrolase</fullName>
        <ecNumber evidence="3">3.1.1.-</ecNumber>
    </recommendedName>
</protein>
<gene>
    <name evidence="5" type="ORF">HK415_10655</name>
</gene>
<organism evidence="5 6">
    <name type="scientific">Ramlibacter montanisoli</name>
    <dbReference type="NCBI Taxonomy" id="2732512"/>
    <lineage>
        <taxon>Bacteria</taxon>
        <taxon>Pseudomonadati</taxon>
        <taxon>Pseudomonadota</taxon>
        <taxon>Betaproteobacteria</taxon>
        <taxon>Burkholderiales</taxon>
        <taxon>Comamonadaceae</taxon>
        <taxon>Ramlibacter</taxon>
    </lineage>
</organism>
<dbReference type="GO" id="GO:0052689">
    <property type="term" value="F:carboxylic ester hydrolase activity"/>
    <property type="evidence" value="ECO:0007669"/>
    <property type="project" value="TreeGrafter"/>
</dbReference>
<name>A0A849KDG5_9BURK</name>
<proteinExistence type="inferred from homology"/>
<sequence length="602" mass="63565">MLRTEKSLQSTARLAGRWRTRLGGAVAALVIPMLLAACGGGGGASTTAQGGELLADSNVTVRKTHLGVVRGEALAGVTAFKGIPFAKAPVGALRWQAPQEADAWTGVRTTTAFGNACSQYGRIYGPGANNRYDATIGSTLFLAVGQEDCLYLNVWSPANASGKLPVIVFFHGGSNVSGYTADPMYDGAALAKAANAVVVTANFRLGILGFLDLPQLKTGDASNDSGNFTMLDSIKALEFVQKNARAFGGNPDNVTIMGQSAGAINVWALQTSPLMTAATPKLFHRNVPLSGGISLATNLPAGSLPTLNPRSFYQGQGTALLQNLLIVDGLATDAASANAYIAGRTPAEIAAYLRGKAPQQLFTTLLTRMPTLAGSGPIPDGTVVASDPIEAIKAGNYVKVPVLAGNTRDEGKLFPSFLFIVGAEFPTVRKVSDAQLFAHHFSNDPNAAVQTPIGDWLVASVLPANAPVTGFTARAEALNSIFFLRSRDNVLNALKTQQSDVWYYRFDWDKQPAPWNDIYGAVHVVDLPFIFGNFGPSLFSNVWFSNANAPGRLELSAAMMQTLGSFARNGDPNNVSLGVAWPAWPNKLVFDATLSNKSIRAE</sequence>
<dbReference type="RefSeq" id="WP_171558809.1">
    <property type="nucleotide sequence ID" value="NZ_JABFCS010000001.1"/>
</dbReference>
<comment type="similarity">
    <text evidence="1 3">Belongs to the type-B carboxylesterase/lipase family.</text>
</comment>
<dbReference type="InterPro" id="IPR019819">
    <property type="entry name" value="Carboxylesterase_B_CS"/>
</dbReference>
<accession>A0A849KDG5</accession>
<evidence type="ECO:0000256" key="2">
    <source>
        <dbReference type="ARBA" id="ARBA00022801"/>
    </source>
</evidence>
<evidence type="ECO:0000256" key="3">
    <source>
        <dbReference type="RuleBase" id="RU361235"/>
    </source>
</evidence>
<dbReference type="Pfam" id="PF00135">
    <property type="entry name" value="COesterase"/>
    <property type="match status" value="1"/>
</dbReference>
<dbReference type="Gene3D" id="3.40.50.1820">
    <property type="entry name" value="alpha/beta hydrolase"/>
    <property type="match status" value="1"/>
</dbReference>
<dbReference type="PANTHER" id="PTHR43918">
    <property type="entry name" value="ACETYLCHOLINESTERASE"/>
    <property type="match status" value="1"/>
</dbReference>
<comment type="caution">
    <text evidence="5">The sequence shown here is derived from an EMBL/GenBank/DDBJ whole genome shotgun (WGS) entry which is preliminary data.</text>
</comment>
<dbReference type="Proteomes" id="UP000552954">
    <property type="component" value="Unassembled WGS sequence"/>
</dbReference>
<keyword evidence="6" id="KW-1185">Reference proteome</keyword>
<feature type="domain" description="Carboxylesterase type B" evidence="4">
    <location>
        <begin position="60"/>
        <end position="584"/>
    </location>
</feature>
<dbReference type="AlphaFoldDB" id="A0A849KDG5"/>
<dbReference type="PROSITE" id="PS00122">
    <property type="entry name" value="CARBOXYLESTERASE_B_1"/>
    <property type="match status" value="1"/>
</dbReference>
<evidence type="ECO:0000313" key="6">
    <source>
        <dbReference type="Proteomes" id="UP000552954"/>
    </source>
</evidence>
<evidence type="ECO:0000256" key="1">
    <source>
        <dbReference type="ARBA" id="ARBA00005964"/>
    </source>
</evidence>
<dbReference type="InterPro" id="IPR029058">
    <property type="entry name" value="AB_hydrolase_fold"/>
</dbReference>
<evidence type="ECO:0000313" key="5">
    <source>
        <dbReference type="EMBL" id="NNU43516.1"/>
    </source>
</evidence>
<dbReference type="PROSITE" id="PS00941">
    <property type="entry name" value="CARBOXYLESTERASE_B_2"/>
    <property type="match status" value="1"/>
</dbReference>
<dbReference type="InterPro" id="IPR002018">
    <property type="entry name" value="CarbesteraseB"/>
</dbReference>
<dbReference type="InterPro" id="IPR019826">
    <property type="entry name" value="Carboxylesterase_B_AS"/>
</dbReference>